<dbReference type="RefSeq" id="WP_252218650.1">
    <property type="nucleotide sequence ID" value="NZ_CP098732.1"/>
</dbReference>
<organism evidence="1 2">
    <name type="scientific">Acinetobacter tibetensis</name>
    <dbReference type="NCBI Taxonomy" id="2943497"/>
    <lineage>
        <taxon>Bacteria</taxon>
        <taxon>Pseudomonadati</taxon>
        <taxon>Pseudomonadota</taxon>
        <taxon>Gammaproteobacteria</taxon>
        <taxon>Moraxellales</taxon>
        <taxon>Moraxellaceae</taxon>
        <taxon>Acinetobacter</taxon>
    </lineage>
</organism>
<gene>
    <name evidence="1" type="ORF">M5E07_09240</name>
</gene>
<name>A0AAE9LNY5_9GAMM</name>
<dbReference type="Proteomes" id="UP001056716">
    <property type="component" value="Chromosome"/>
</dbReference>
<evidence type="ECO:0000313" key="2">
    <source>
        <dbReference type="Proteomes" id="UP001056716"/>
    </source>
</evidence>
<dbReference type="KEGG" id="atz:M5E07_09240"/>
<accession>A0AAE9LNY5</accession>
<protein>
    <recommendedName>
        <fullName evidence="3">HIRAN domain-containing protein</fullName>
    </recommendedName>
</protein>
<reference evidence="1" key="1">
    <citation type="submission" date="2022-06" db="EMBL/GenBank/DDBJ databases">
        <title>Isolation, identification and characterization of iprodione-degrading strains in Lhasa, Tibet.</title>
        <authorList>
            <person name="Pan H."/>
        </authorList>
    </citation>
    <scope>NUCLEOTIDE SEQUENCE</scope>
    <source>
        <strain evidence="1">Y-23</strain>
    </source>
</reference>
<sequence length="156" mass="17840">MWLLLFFLFIIAITFFVMVNSSENFKLSGKFKHIQKNKFQHEIMNGAPYQGAFIEIIGPKLGDSVEIVVTAFLVRDFSNKDNKCRVMVLVNDLRLGYLSEEDAVKFTKLLKLNNLSKDSGINVQALIYGDWSKEGVHENFKINLNISKDLSDSEIE</sequence>
<dbReference type="AlphaFoldDB" id="A0AAE9LNY5"/>
<dbReference type="EMBL" id="CP098732">
    <property type="protein sequence ID" value="USE82007.1"/>
    <property type="molecule type" value="Genomic_DNA"/>
</dbReference>
<proteinExistence type="predicted"/>
<evidence type="ECO:0008006" key="3">
    <source>
        <dbReference type="Google" id="ProtNLM"/>
    </source>
</evidence>
<evidence type="ECO:0000313" key="1">
    <source>
        <dbReference type="EMBL" id="USE82007.1"/>
    </source>
</evidence>
<keyword evidence="2" id="KW-1185">Reference proteome</keyword>